<sequence>MPRLRIGLLGRARVELDGAPVKLSAATLAVLIRMVVAEGEAVTVDEIHQDVWNAPTGRISAAERRRNHLNVQKHIWRLRRVLDPGSPGENSRLLRTERGRPSAYRLVLERDSCDLFEFQDLVGRARHAPPTAAVELLTRALDLWRERPLVEARQSPFAERTIRRLNELHEAAKRTLMRSYIAIGLPDKALYIGEALSADRPDDLELATSLAALRERLSGKLDGEVLRADVAKGNAELVIALGDLFAQDDAHLVVGFTDTFDTATEQDLVINSGSVQGQLVEHLYGGDRALLDRQLRMALRNVPTTVTESRSAKPKGKRTRFPLGTVATLRHSGRCVFAVAYSRMGNDLLATSSVADLRLSLDRLWQTVYLHGQLKPVALALVGAGLARVDAGPEELLIMIIESFAAAALARRFCSELRIVIQPSALERITMLDVSRFIREELPTRVG</sequence>
<dbReference type="RefSeq" id="WP_091077452.1">
    <property type="nucleotide sequence ID" value="NZ_FOHX01000002.1"/>
</dbReference>
<evidence type="ECO:0000256" key="4">
    <source>
        <dbReference type="ARBA" id="ARBA00023163"/>
    </source>
</evidence>
<keyword evidence="2" id="KW-0805">Transcription regulation</keyword>
<keyword evidence="4" id="KW-0804">Transcription</keyword>
<dbReference type="InterPro" id="IPR001867">
    <property type="entry name" value="OmpR/PhoB-type_DNA-bd"/>
</dbReference>
<evidence type="ECO:0000256" key="1">
    <source>
        <dbReference type="ARBA" id="ARBA00005820"/>
    </source>
</evidence>
<dbReference type="InterPro" id="IPR016032">
    <property type="entry name" value="Sig_transdc_resp-reg_C-effctor"/>
</dbReference>
<dbReference type="EMBL" id="FOHX01000002">
    <property type="protein sequence ID" value="SET12026.1"/>
    <property type="molecule type" value="Genomic_DNA"/>
</dbReference>
<evidence type="ECO:0000259" key="6">
    <source>
        <dbReference type="SMART" id="SM01043"/>
    </source>
</evidence>
<dbReference type="GO" id="GO:0000160">
    <property type="term" value="P:phosphorelay signal transduction system"/>
    <property type="evidence" value="ECO:0007669"/>
    <property type="project" value="InterPro"/>
</dbReference>
<reference evidence="7 8" key="1">
    <citation type="submission" date="2016-10" db="EMBL/GenBank/DDBJ databases">
        <authorList>
            <person name="de Groot N.N."/>
        </authorList>
    </citation>
    <scope>NUCLEOTIDE SEQUENCE [LARGE SCALE GENOMIC DNA]</scope>
    <source>
        <strain evidence="7 8">CGMCC 4.5598</strain>
    </source>
</reference>
<evidence type="ECO:0000313" key="7">
    <source>
        <dbReference type="EMBL" id="SET12026.1"/>
    </source>
</evidence>
<dbReference type="SMART" id="SM00862">
    <property type="entry name" value="Trans_reg_C"/>
    <property type="match status" value="1"/>
</dbReference>
<dbReference type="STRING" id="568860.SAMN05421811_102107"/>
<keyword evidence="8" id="KW-1185">Reference proteome</keyword>
<dbReference type="SUPFAM" id="SSF46894">
    <property type="entry name" value="C-terminal effector domain of the bipartite response regulators"/>
    <property type="match status" value="1"/>
</dbReference>
<dbReference type="InterPro" id="IPR036388">
    <property type="entry name" value="WH-like_DNA-bd_sf"/>
</dbReference>
<evidence type="ECO:0000313" key="8">
    <source>
        <dbReference type="Proteomes" id="UP000199361"/>
    </source>
</evidence>
<dbReference type="SUPFAM" id="SSF48452">
    <property type="entry name" value="TPR-like"/>
    <property type="match status" value="1"/>
</dbReference>
<dbReference type="OrthoDB" id="3405809at2"/>
<gene>
    <name evidence="7" type="ORF">SAMN05421811_102107</name>
</gene>
<dbReference type="InterPro" id="IPR005158">
    <property type="entry name" value="BTAD"/>
</dbReference>
<protein>
    <submittedName>
        <fullName evidence="7">Transcriptional regulatory protein, C terminal</fullName>
    </submittedName>
</protein>
<evidence type="ECO:0000259" key="5">
    <source>
        <dbReference type="SMART" id="SM00862"/>
    </source>
</evidence>
<dbReference type="SMART" id="SM01043">
    <property type="entry name" value="BTAD"/>
    <property type="match status" value="1"/>
</dbReference>
<dbReference type="InterPro" id="IPR045535">
    <property type="entry name" value="ThsA_Macro"/>
</dbReference>
<dbReference type="Pfam" id="PF20016">
    <property type="entry name" value="ThsA_Macro"/>
    <property type="match status" value="1"/>
</dbReference>
<dbReference type="GO" id="GO:0003677">
    <property type="term" value="F:DNA binding"/>
    <property type="evidence" value="ECO:0007669"/>
    <property type="project" value="UniProtKB-KW"/>
</dbReference>
<feature type="domain" description="OmpR/PhoB-type" evidence="5">
    <location>
        <begin position="18"/>
        <end position="106"/>
    </location>
</feature>
<dbReference type="PANTHER" id="PTHR35807">
    <property type="entry name" value="TRANSCRIPTIONAL REGULATOR REDD-RELATED"/>
    <property type="match status" value="1"/>
</dbReference>
<proteinExistence type="inferred from homology"/>
<dbReference type="Proteomes" id="UP000199361">
    <property type="component" value="Unassembled WGS sequence"/>
</dbReference>
<dbReference type="Gene3D" id="1.10.10.10">
    <property type="entry name" value="Winged helix-like DNA-binding domain superfamily/Winged helix DNA-binding domain"/>
    <property type="match status" value="1"/>
</dbReference>
<dbReference type="GO" id="GO:0006355">
    <property type="term" value="P:regulation of DNA-templated transcription"/>
    <property type="evidence" value="ECO:0007669"/>
    <property type="project" value="InterPro"/>
</dbReference>
<accession>A0A1I0BZ72</accession>
<name>A0A1I0BZ72_9ACTN</name>
<dbReference type="PANTHER" id="PTHR35807:SF1">
    <property type="entry name" value="TRANSCRIPTIONAL REGULATOR REDD"/>
    <property type="match status" value="1"/>
</dbReference>
<dbReference type="Gene3D" id="1.25.40.10">
    <property type="entry name" value="Tetratricopeptide repeat domain"/>
    <property type="match status" value="1"/>
</dbReference>
<dbReference type="InterPro" id="IPR011990">
    <property type="entry name" value="TPR-like_helical_dom_sf"/>
</dbReference>
<dbReference type="AlphaFoldDB" id="A0A1I0BZ72"/>
<keyword evidence="3" id="KW-0238">DNA-binding</keyword>
<organism evidence="7 8">
    <name type="scientific">Nonomuraea wenchangensis</name>
    <dbReference type="NCBI Taxonomy" id="568860"/>
    <lineage>
        <taxon>Bacteria</taxon>
        <taxon>Bacillati</taxon>
        <taxon>Actinomycetota</taxon>
        <taxon>Actinomycetes</taxon>
        <taxon>Streptosporangiales</taxon>
        <taxon>Streptosporangiaceae</taxon>
        <taxon>Nonomuraea</taxon>
    </lineage>
</organism>
<comment type="similarity">
    <text evidence="1">Belongs to the AfsR/DnrI/RedD regulatory family.</text>
</comment>
<dbReference type="InterPro" id="IPR051677">
    <property type="entry name" value="AfsR-DnrI-RedD_regulator"/>
</dbReference>
<evidence type="ECO:0000256" key="2">
    <source>
        <dbReference type="ARBA" id="ARBA00023015"/>
    </source>
</evidence>
<dbReference type="Pfam" id="PF03704">
    <property type="entry name" value="BTAD"/>
    <property type="match status" value="1"/>
</dbReference>
<feature type="domain" description="Bacterial transcriptional activator" evidence="6">
    <location>
        <begin position="113"/>
        <end position="226"/>
    </location>
</feature>
<evidence type="ECO:0000256" key="3">
    <source>
        <dbReference type="ARBA" id="ARBA00023125"/>
    </source>
</evidence>